<evidence type="ECO:0000259" key="2">
    <source>
        <dbReference type="Pfam" id="PF00561"/>
    </source>
</evidence>
<reference evidence="3" key="2">
    <citation type="journal article" date="2006" name="Mol. Biol. Evol.">
        <title>Evolution of the terminal regions of the Streptomyces linear chromosome.</title>
        <authorList>
            <person name="Choulet F."/>
            <person name="Aigle B."/>
            <person name="Gallois A."/>
            <person name="Mangenot S."/>
            <person name="Gerbaud C."/>
            <person name="Truong C."/>
            <person name="Francou F.X."/>
            <person name="Fourrier C."/>
            <person name="Guerineau M."/>
            <person name="Decaris B."/>
            <person name="Barbe V."/>
            <person name="Pernodet J.L."/>
            <person name="Leblond P."/>
        </authorList>
    </citation>
    <scope>NUCLEOTIDE SEQUENCE</scope>
    <source>
        <strain evidence="3">ATCC 23877</strain>
    </source>
</reference>
<organism evidence="3">
    <name type="scientific">Streptomyces ambofaciens (strain ATCC 23877 / 3486 / DSM 40053 / JCM 4204 / NBRC 12836 / NRRL B-2516)</name>
    <dbReference type="NCBI Taxonomy" id="278992"/>
    <lineage>
        <taxon>Bacteria</taxon>
        <taxon>Bacillati</taxon>
        <taxon>Actinomycetota</taxon>
        <taxon>Actinomycetes</taxon>
        <taxon>Kitasatosporales</taxon>
        <taxon>Streptomycetaceae</taxon>
        <taxon>Streptomyces</taxon>
    </lineage>
</organism>
<accession>A0ADX4</accession>
<dbReference type="InterPro" id="IPR000073">
    <property type="entry name" value="AB_hydrolase_1"/>
</dbReference>
<proteinExistence type="predicted"/>
<protein>
    <submittedName>
        <fullName evidence="3">Putative hydrolase</fullName>
    </submittedName>
</protein>
<dbReference type="SUPFAM" id="SSF53474">
    <property type="entry name" value="alpha/beta-Hydrolases"/>
    <property type="match status" value="1"/>
</dbReference>
<dbReference type="EMBL" id="AM238664">
    <property type="protein sequence ID" value="CAJ88681.1"/>
    <property type="molecule type" value="Genomic_DNA"/>
</dbReference>
<dbReference type="PANTHER" id="PTHR43798">
    <property type="entry name" value="MONOACYLGLYCEROL LIPASE"/>
    <property type="match status" value="1"/>
</dbReference>
<dbReference type="ESTHER" id="stram-a0adx4">
    <property type="family name" value="6_AlphaBeta_hydrolase"/>
</dbReference>
<dbReference type="GO" id="GO:0016020">
    <property type="term" value="C:membrane"/>
    <property type="evidence" value="ECO:0007669"/>
    <property type="project" value="TreeGrafter"/>
</dbReference>
<evidence type="ECO:0000313" key="3">
    <source>
        <dbReference type="EMBL" id="CAJ88681.1"/>
    </source>
</evidence>
<dbReference type="PRINTS" id="PR00111">
    <property type="entry name" value="ABHYDROLASE"/>
</dbReference>
<dbReference type="Gene3D" id="3.40.50.1820">
    <property type="entry name" value="alpha/beta hydrolase"/>
    <property type="match status" value="1"/>
</dbReference>
<dbReference type="PANTHER" id="PTHR43798:SF31">
    <property type="entry name" value="AB HYDROLASE SUPERFAMILY PROTEIN YCLE"/>
    <property type="match status" value="1"/>
</dbReference>
<gene>
    <name evidence="3" type="ORF">SAMR0972</name>
</gene>
<sequence length="288" mass="30816">MPINCHHDTLVVMTAGSDLRFFASTDGDLAYRDTGAGDLVVLLHSGFVDHRVFDAQIPALAAGHRVVAPDVRGHGSSANATRPFRWADDLAALLRHLDAGPAVLVGVSMGGAIATDTVLEHPELVRAVVACGAATSEFAYTDPWVRRVQAEQARALGAGDVEGWLTEFLRFVPGEHRDLGDVDPAVLRRLREMALGTLAKHAPDEENHHVPLTGTWARVPKIDVPVLTVNGALDAPDLIAEAQRLARTVPDGRSVTVEGAAHYPNMERPGAFNEILVDFLRGLPPVGV</sequence>
<name>A0ADX4_STRA7</name>
<dbReference type="AlphaFoldDB" id="A0ADX4"/>
<dbReference type="InterPro" id="IPR050266">
    <property type="entry name" value="AB_hydrolase_sf"/>
</dbReference>
<dbReference type="GO" id="GO:0016787">
    <property type="term" value="F:hydrolase activity"/>
    <property type="evidence" value="ECO:0007669"/>
    <property type="project" value="UniProtKB-KW"/>
</dbReference>
<evidence type="ECO:0000256" key="1">
    <source>
        <dbReference type="ARBA" id="ARBA00022801"/>
    </source>
</evidence>
<dbReference type="InterPro" id="IPR000639">
    <property type="entry name" value="Epox_hydrolase-like"/>
</dbReference>
<reference evidence="3" key="1">
    <citation type="journal article" date="2006" name="Microbiology (Mosc.)">
        <title>Multiple biosynthetic and uptake systems mediate siderophore-dependent iron acquisition in Streptomyces coelicolor A3(2) and Streptomyces ambofaciens ATCC 23877.</title>
        <authorList>
            <person name="Barona-Gomez F."/>
            <person name="Lautru S."/>
            <person name="Francou F.X."/>
            <person name="Leblond P."/>
            <person name="Pernodet J.L."/>
            <person name="Challis G.L."/>
        </authorList>
    </citation>
    <scope>NUCLEOTIDE SEQUENCE</scope>
    <source>
        <strain evidence="3">ATCC 23877</strain>
    </source>
</reference>
<keyword evidence="1 3" id="KW-0378">Hydrolase</keyword>
<dbReference type="PRINTS" id="PR00412">
    <property type="entry name" value="EPOXHYDRLASE"/>
</dbReference>
<feature type="domain" description="AB hydrolase-1" evidence="2">
    <location>
        <begin position="39"/>
        <end position="269"/>
    </location>
</feature>
<dbReference type="InterPro" id="IPR029058">
    <property type="entry name" value="AB_hydrolase_fold"/>
</dbReference>
<dbReference type="Pfam" id="PF00561">
    <property type="entry name" value="Abhydrolase_1"/>
    <property type="match status" value="1"/>
</dbReference>